<evidence type="ECO:0000256" key="8">
    <source>
        <dbReference type="ARBA" id="ARBA00047899"/>
    </source>
</evidence>
<dbReference type="EC" id="2.7.11.1" evidence="2"/>
<evidence type="ECO:0000256" key="9">
    <source>
        <dbReference type="ARBA" id="ARBA00048679"/>
    </source>
</evidence>
<evidence type="ECO:0000256" key="1">
    <source>
        <dbReference type="ARBA" id="ARBA00004479"/>
    </source>
</evidence>
<dbReference type="Pfam" id="PF01453">
    <property type="entry name" value="B_lectin"/>
    <property type="match status" value="1"/>
</dbReference>
<dbReference type="PANTHER" id="PTHR47974">
    <property type="entry name" value="OS07G0415500 PROTEIN"/>
    <property type="match status" value="1"/>
</dbReference>
<proteinExistence type="predicted"/>
<evidence type="ECO:0000256" key="7">
    <source>
        <dbReference type="ARBA" id="ARBA00023170"/>
    </source>
</evidence>
<sequence length="366" mass="40828">MLRFDRSKLPIKFAPMKDPFIPVPISMAIDASFGCSSGSALPNVTTLKKYQNASRSNILQSQDGTFSCGFYNICTNGFIFSIWYSNSAEKTIVWSANRDRPVHGRRSALTLQKDGSMVLTDYDGTVVWRVDGDFSVRFAQLLDTGNLVMKDTGGKILWQSFDSPTDTLLPSQPFTANTKLVAATQLHISSHHILSFSDMSILSLIYDDPDVSDIYWPDPDTPFFNNDRKRYNNTRLGVLNDHGQFVSSDFATQKALIASDAGPGIKRRLTLDPDGNLRIYSLNSSDGTWKLVSILADKVNREDQSWIAEFADYRLDGQLNCLQARTLIKLAVSCLEEDKNKRPTMETILQTLLSSAEADGANETIY</sequence>
<keyword evidence="12" id="KW-1185">Reference proteome</keyword>
<comment type="catalytic activity">
    <reaction evidence="9">
        <text>L-seryl-[protein] + ATP = O-phospho-L-seryl-[protein] + ADP + H(+)</text>
        <dbReference type="Rhea" id="RHEA:17989"/>
        <dbReference type="Rhea" id="RHEA-COMP:9863"/>
        <dbReference type="Rhea" id="RHEA-COMP:11604"/>
        <dbReference type="ChEBI" id="CHEBI:15378"/>
        <dbReference type="ChEBI" id="CHEBI:29999"/>
        <dbReference type="ChEBI" id="CHEBI:30616"/>
        <dbReference type="ChEBI" id="CHEBI:83421"/>
        <dbReference type="ChEBI" id="CHEBI:456216"/>
        <dbReference type="EC" id="2.7.11.1"/>
    </reaction>
</comment>
<reference evidence="11" key="1">
    <citation type="journal article" date="2018" name="DNA Res.">
        <title>Multiple hybrid de novo genome assembly of finger millet, an orphan allotetraploid crop.</title>
        <authorList>
            <person name="Hatakeyama M."/>
            <person name="Aluri S."/>
            <person name="Balachadran M.T."/>
            <person name="Sivarajan S.R."/>
            <person name="Patrignani A."/>
            <person name="Gruter S."/>
            <person name="Poveda L."/>
            <person name="Shimizu-Inatsugi R."/>
            <person name="Baeten J."/>
            <person name="Francoijs K.J."/>
            <person name="Nataraja K.N."/>
            <person name="Reddy Y.A.N."/>
            <person name="Phadnis S."/>
            <person name="Ravikumar R.L."/>
            <person name="Schlapbach R."/>
            <person name="Sreeman S.M."/>
            <person name="Shimizu K.K."/>
        </authorList>
    </citation>
    <scope>NUCLEOTIDE SEQUENCE</scope>
</reference>
<dbReference type="SMART" id="SM00108">
    <property type="entry name" value="B_lectin"/>
    <property type="match status" value="1"/>
</dbReference>
<reference evidence="11" key="2">
    <citation type="submission" date="2021-12" db="EMBL/GenBank/DDBJ databases">
        <title>Resequencing data analysis of finger millet.</title>
        <authorList>
            <person name="Hatakeyama M."/>
            <person name="Aluri S."/>
            <person name="Balachadran M.T."/>
            <person name="Sivarajan S.R."/>
            <person name="Poveda L."/>
            <person name="Shimizu-Inatsugi R."/>
            <person name="Schlapbach R."/>
            <person name="Sreeman S.M."/>
            <person name="Shimizu K.K."/>
        </authorList>
    </citation>
    <scope>NUCLEOTIDE SEQUENCE</scope>
</reference>
<evidence type="ECO:0000256" key="3">
    <source>
        <dbReference type="ARBA" id="ARBA00022692"/>
    </source>
</evidence>
<dbReference type="Gene3D" id="1.10.510.10">
    <property type="entry name" value="Transferase(Phosphotransferase) domain 1"/>
    <property type="match status" value="1"/>
</dbReference>
<dbReference type="InterPro" id="IPR001480">
    <property type="entry name" value="Bulb-type_lectin_dom"/>
</dbReference>
<dbReference type="PROSITE" id="PS50927">
    <property type="entry name" value="BULB_LECTIN"/>
    <property type="match status" value="1"/>
</dbReference>
<keyword evidence="3" id="KW-0812">Transmembrane</keyword>
<evidence type="ECO:0000256" key="5">
    <source>
        <dbReference type="ARBA" id="ARBA00022989"/>
    </source>
</evidence>
<dbReference type="GO" id="GO:0016020">
    <property type="term" value="C:membrane"/>
    <property type="evidence" value="ECO:0007669"/>
    <property type="project" value="UniProtKB-SubCell"/>
</dbReference>
<name>A0AAV5C9S4_ELECO</name>
<dbReference type="InterPro" id="IPR036426">
    <property type="entry name" value="Bulb-type_lectin_dom_sf"/>
</dbReference>
<dbReference type="FunFam" id="2.90.10.10:FF:000006">
    <property type="entry name" value="Serine/threonine-protein kinase"/>
    <property type="match status" value="1"/>
</dbReference>
<comment type="subcellular location">
    <subcellularLocation>
        <location evidence="1">Membrane</location>
        <topology evidence="1">Single-pass type I membrane protein</topology>
    </subcellularLocation>
</comment>
<keyword evidence="7" id="KW-0675">Receptor</keyword>
<dbReference type="GO" id="GO:0051707">
    <property type="term" value="P:response to other organism"/>
    <property type="evidence" value="ECO:0007669"/>
    <property type="project" value="UniProtKB-ARBA"/>
</dbReference>
<dbReference type="EMBL" id="BQKI01000005">
    <property type="protein sequence ID" value="GJM94890.1"/>
    <property type="molecule type" value="Genomic_DNA"/>
</dbReference>
<evidence type="ECO:0000259" key="10">
    <source>
        <dbReference type="PROSITE" id="PS50927"/>
    </source>
</evidence>
<evidence type="ECO:0000313" key="12">
    <source>
        <dbReference type="Proteomes" id="UP001054889"/>
    </source>
</evidence>
<evidence type="ECO:0000313" key="11">
    <source>
        <dbReference type="EMBL" id="GJM94890.1"/>
    </source>
</evidence>
<evidence type="ECO:0000256" key="4">
    <source>
        <dbReference type="ARBA" id="ARBA00022729"/>
    </source>
</evidence>
<dbReference type="Proteomes" id="UP001054889">
    <property type="component" value="Unassembled WGS sequence"/>
</dbReference>
<dbReference type="Gene3D" id="2.90.10.10">
    <property type="entry name" value="Bulb-type lectin domain"/>
    <property type="match status" value="1"/>
</dbReference>
<dbReference type="GO" id="GO:0004674">
    <property type="term" value="F:protein serine/threonine kinase activity"/>
    <property type="evidence" value="ECO:0007669"/>
    <property type="project" value="UniProtKB-EC"/>
</dbReference>
<protein>
    <recommendedName>
        <fullName evidence="2">non-specific serine/threonine protein kinase</fullName>
        <ecNumber evidence="2">2.7.11.1</ecNumber>
    </recommendedName>
</protein>
<comment type="caution">
    <text evidence="11">The sequence shown here is derived from an EMBL/GenBank/DDBJ whole genome shotgun (WGS) entry which is preliminary data.</text>
</comment>
<comment type="catalytic activity">
    <reaction evidence="8">
        <text>L-threonyl-[protein] + ATP = O-phospho-L-threonyl-[protein] + ADP + H(+)</text>
        <dbReference type="Rhea" id="RHEA:46608"/>
        <dbReference type="Rhea" id="RHEA-COMP:11060"/>
        <dbReference type="Rhea" id="RHEA-COMP:11605"/>
        <dbReference type="ChEBI" id="CHEBI:15378"/>
        <dbReference type="ChEBI" id="CHEBI:30013"/>
        <dbReference type="ChEBI" id="CHEBI:30616"/>
        <dbReference type="ChEBI" id="CHEBI:61977"/>
        <dbReference type="ChEBI" id="CHEBI:456216"/>
        <dbReference type="EC" id="2.7.11.1"/>
    </reaction>
</comment>
<dbReference type="AlphaFoldDB" id="A0AAV5C9S4"/>
<feature type="domain" description="Bulb-type lectin" evidence="10">
    <location>
        <begin position="44"/>
        <end position="162"/>
    </location>
</feature>
<keyword evidence="5" id="KW-1133">Transmembrane helix</keyword>
<gene>
    <name evidence="11" type="primary">ga11574</name>
    <name evidence="11" type="ORF">PR202_ga11574</name>
</gene>
<keyword evidence="6" id="KW-0472">Membrane</keyword>
<accession>A0AAV5C9S4</accession>
<evidence type="ECO:0000256" key="6">
    <source>
        <dbReference type="ARBA" id="ARBA00023136"/>
    </source>
</evidence>
<organism evidence="11 12">
    <name type="scientific">Eleusine coracana subsp. coracana</name>
    <dbReference type="NCBI Taxonomy" id="191504"/>
    <lineage>
        <taxon>Eukaryota</taxon>
        <taxon>Viridiplantae</taxon>
        <taxon>Streptophyta</taxon>
        <taxon>Embryophyta</taxon>
        <taxon>Tracheophyta</taxon>
        <taxon>Spermatophyta</taxon>
        <taxon>Magnoliopsida</taxon>
        <taxon>Liliopsida</taxon>
        <taxon>Poales</taxon>
        <taxon>Poaceae</taxon>
        <taxon>PACMAD clade</taxon>
        <taxon>Chloridoideae</taxon>
        <taxon>Cynodonteae</taxon>
        <taxon>Eleusininae</taxon>
        <taxon>Eleusine</taxon>
    </lineage>
</organism>
<keyword evidence="4" id="KW-0732">Signal</keyword>
<dbReference type="SUPFAM" id="SSF51110">
    <property type="entry name" value="alpha-D-mannose-specific plant lectins"/>
    <property type="match status" value="1"/>
</dbReference>
<dbReference type="CDD" id="cd00028">
    <property type="entry name" value="B_lectin"/>
    <property type="match status" value="1"/>
</dbReference>
<evidence type="ECO:0000256" key="2">
    <source>
        <dbReference type="ARBA" id="ARBA00012513"/>
    </source>
</evidence>
<dbReference type="PANTHER" id="PTHR47974:SF4">
    <property type="entry name" value="RECEPTOR-LIKE SERINE_THREONINE-PROTEIN KINASE"/>
    <property type="match status" value="1"/>
</dbReference>